<feature type="signal peptide" evidence="1">
    <location>
        <begin position="1"/>
        <end position="27"/>
    </location>
</feature>
<dbReference type="PANTHER" id="PTHR46333">
    <property type="entry name" value="CYTOKINESIS PROTEIN 3"/>
    <property type="match status" value="1"/>
</dbReference>
<dbReference type="Gene3D" id="3.10.620.30">
    <property type="match status" value="1"/>
</dbReference>
<organism evidence="3 4">
    <name type="scientific">Candidatus Gallacutalibacter pullicola</name>
    <dbReference type="NCBI Taxonomy" id="2840830"/>
    <lineage>
        <taxon>Bacteria</taxon>
        <taxon>Bacillati</taxon>
        <taxon>Bacillota</taxon>
        <taxon>Clostridia</taxon>
        <taxon>Eubacteriales</taxon>
        <taxon>Candidatus Gallacutalibacter</taxon>
    </lineage>
</organism>
<dbReference type="InterPro" id="IPR002931">
    <property type="entry name" value="Transglutaminase-like"/>
</dbReference>
<dbReference type="InterPro" id="IPR038765">
    <property type="entry name" value="Papain-like_cys_pep_sf"/>
</dbReference>
<dbReference type="InterPro" id="IPR052557">
    <property type="entry name" value="CAP/Cytokinesis_protein"/>
</dbReference>
<evidence type="ECO:0000313" key="3">
    <source>
        <dbReference type="EMBL" id="HIR57367.1"/>
    </source>
</evidence>
<dbReference type="Proteomes" id="UP000886785">
    <property type="component" value="Unassembled WGS sequence"/>
</dbReference>
<dbReference type="PANTHER" id="PTHR46333:SF2">
    <property type="entry name" value="CYTOKINESIS PROTEIN 3"/>
    <property type="match status" value="1"/>
</dbReference>
<comment type="caution">
    <text evidence="3">The sequence shown here is derived from an EMBL/GenBank/DDBJ whole genome shotgun (WGS) entry which is preliminary data.</text>
</comment>
<evidence type="ECO:0000313" key="4">
    <source>
        <dbReference type="Proteomes" id="UP000886785"/>
    </source>
</evidence>
<accession>A0A9D1J1E7</accession>
<protein>
    <recommendedName>
        <fullName evidence="2">Transglutaminase-like domain-containing protein</fullName>
    </recommendedName>
</protein>
<dbReference type="AlphaFoldDB" id="A0A9D1J1E7"/>
<dbReference type="EMBL" id="DVHF01000080">
    <property type="protein sequence ID" value="HIR57367.1"/>
    <property type="molecule type" value="Genomic_DNA"/>
</dbReference>
<dbReference type="SMART" id="SM00460">
    <property type="entry name" value="TGc"/>
    <property type="match status" value="1"/>
</dbReference>
<dbReference type="Pfam" id="PF01841">
    <property type="entry name" value="Transglut_core"/>
    <property type="match status" value="1"/>
</dbReference>
<evidence type="ECO:0000256" key="1">
    <source>
        <dbReference type="SAM" id="SignalP"/>
    </source>
</evidence>
<reference evidence="3" key="1">
    <citation type="submission" date="2020-10" db="EMBL/GenBank/DDBJ databases">
        <authorList>
            <person name="Gilroy R."/>
        </authorList>
    </citation>
    <scope>NUCLEOTIDE SEQUENCE</scope>
    <source>
        <strain evidence="3">ChiSjej1B19-7085</strain>
    </source>
</reference>
<dbReference type="Gene3D" id="2.60.40.1080">
    <property type="match status" value="1"/>
</dbReference>
<feature type="domain" description="Transglutaminase-like" evidence="2">
    <location>
        <begin position="195"/>
        <end position="249"/>
    </location>
</feature>
<evidence type="ECO:0000259" key="2">
    <source>
        <dbReference type="SMART" id="SM00460"/>
    </source>
</evidence>
<gene>
    <name evidence="3" type="ORF">IAA54_06835</name>
</gene>
<proteinExistence type="predicted"/>
<name>A0A9D1J1E7_9FIRM</name>
<sequence>MGKIKRWISAAISLVMVFTFTVAPVSAAENTASSGVITEYHSEISSYGYSNIMLTENAAQARDALASAMLAGEEYVDVSAYDLTVPQLKTLFNIVIPSDYPQAMETDTYTYAMNRVTERVMYVRFTYDGTQEEILAHGRMVDEIVNALVARIDMTMSDLQKVKLVHDYLVQTVAYDEEALNEETSSRISFSPYGALVEGKAVCQGYALAFQLFMNRLNINSIFVSSEAMNHAWNMVQIDGQWYHVDATWDDPVPDVPGRIYYNAFMVSDARIRDAENRHYRWDTTAPLASNRQYDSFDWSVMETSFEDDISELKLDTQTVSGTAGSQYQFIASMNSQSIVQTVVSSNPEVATVTLTNANDPRGWLYTVNLVSPGEATILVTTPQGGLQMIDIQVQEAAALANAA</sequence>
<keyword evidence="1" id="KW-0732">Signal</keyword>
<feature type="chain" id="PRO_5038843806" description="Transglutaminase-like domain-containing protein" evidence="1">
    <location>
        <begin position="28"/>
        <end position="404"/>
    </location>
</feature>
<dbReference type="SUPFAM" id="SSF54001">
    <property type="entry name" value="Cysteine proteinases"/>
    <property type="match status" value="1"/>
</dbReference>
<dbReference type="GO" id="GO:0005737">
    <property type="term" value="C:cytoplasm"/>
    <property type="evidence" value="ECO:0007669"/>
    <property type="project" value="TreeGrafter"/>
</dbReference>
<reference evidence="3" key="2">
    <citation type="journal article" date="2021" name="PeerJ">
        <title>Extensive microbial diversity within the chicken gut microbiome revealed by metagenomics and culture.</title>
        <authorList>
            <person name="Gilroy R."/>
            <person name="Ravi A."/>
            <person name="Getino M."/>
            <person name="Pursley I."/>
            <person name="Horton D.L."/>
            <person name="Alikhan N.F."/>
            <person name="Baker D."/>
            <person name="Gharbi K."/>
            <person name="Hall N."/>
            <person name="Watson M."/>
            <person name="Adriaenssens E.M."/>
            <person name="Foster-Nyarko E."/>
            <person name="Jarju S."/>
            <person name="Secka A."/>
            <person name="Antonio M."/>
            <person name="Oren A."/>
            <person name="Chaudhuri R.R."/>
            <person name="La Ragione R."/>
            <person name="Hildebrand F."/>
            <person name="Pallen M.J."/>
        </authorList>
    </citation>
    <scope>NUCLEOTIDE SEQUENCE</scope>
    <source>
        <strain evidence="3">ChiSjej1B19-7085</strain>
    </source>
</reference>